<proteinExistence type="predicted"/>
<sequence length="134" mass="14964">MAKPILMVLLKGPFPDIFSFVEALLQPLGFSLANPETGRVTCWIDDGKQIAIPRDMITNQASMATPKSVQFWSTSSEDLFVSWVDAPSGWWFSFHLDGVTPELKVALTTALSNSVLGELMQQYKDECAFRIDFD</sequence>
<dbReference type="RefSeq" id="WP_150683239.1">
    <property type="nucleotide sequence ID" value="NZ_CABPSF010000001.1"/>
</dbReference>
<keyword evidence="2" id="KW-1185">Reference proteome</keyword>
<dbReference type="AlphaFoldDB" id="A0A5E4T3J9"/>
<reference evidence="1 2" key="1">
    <citation type="submission" date="2019-08" db="EMBL/GenBank/DDBJ databases">
        <authorList>
            <person name="Peeters C."/>
        </authorList>
    </citation>
    <scope>NUCLEOTIDE SEQUENCE [LARGE SCALE GENOMIC DNA]</scope>
    <source>
        <strain evidence="1 2">LMG 31115</strain>
    </source>
</reference>
<dbReference type="EMBL" id="CABPSI010000001">
    <property type="protein sequence ID" value="VVD82385.1"/>
    <property type="molecule type" value="Genomic_DNA"/>
</dbReference>
<evidence type="ECO:0000313" key="2">
    <source>
        <dbReference type="Proteomes" id="UP000333828"/>
    </source>
</evidence>
<name>A0A5E4T3J9_9BURK</name>
<protein>
    <submittedName>
        <fullName evidence="1">Uncharacterized protein</fullName>
    </submittedName>
</protein>
<evidence type="ECO:0000313" key="1">
    <source>
        <dbReference type="EMBL" id="VVD82385.1"/>
    </source>
</evidence>
<gene>
    <name evidence="1" type="ORF">PIN31115_01182</name>
</gene>
<organism evidence="1 2">
    <name type="scientific">Pandoraea iniqua</name>
    <dbReference type="NCBI Taxonomy" id="2508288"/>
    <lineage>
        <taxon>Bacteria</taxon>
        <taxon>Pseudomonadati</taxon>
        <taxon>Pseudomonadota</taxon>
        <taxon>Betaproteobacteria</taxon>
        <taxon>Burkholderiales</taxon>
        <taxon>Burkholderiaceae</taxon>
        <taxon>Pandoraea</taxon>
    </lineage>
</organism>
<dbReference type="Proteomes" id="UP000333828">
    <property type="component" value="Unassembled WGS sequence"/>
</dbReference>
<accession>A0A5E4T3J9</accession>